<sequence>MATIYFLSGAVALGYMLAAMFFLRFWKRTTDALFLSFAVAFALLSVGQIVIASANIYAEDSSAAYLVRLSAFALIILAVWRKNRPSR</sequence>
<dbReference type="RefSeq" id="WP_377306006.1">
    <property type="nucleotide sequence ID" value="NZ_JBHSMK010000009.1"/>
</dbReference>
<keyword evidence="1" id="KW-1133">Transmembrane helix</keyword>
<dbReference type="Proteomes" id="UP001596013">
    <property type="component" value="Unassembled WGS sequence"/>
</dbReference>
<dbReference type="Pfam" id="PF19447">
    <property type="entry name" value="DUF5985"/>
    <property type="match status" value="1"/>
</dbReference>
<dbReference type="EMBL" id="JBHSMK010000009">
    <property type="protein sequence ID" value="MFC5437495.1"/>
    <property type="molecule type" value="Genomic_DNA"/>
</dbReference>
<name>A0ABW0JQ49_9GAMM</name>
<proteinExistence type="predicted"/>
<accession>A0ABW0JQ49</accession>
<keyword evidence="3" id="KW-1185">Reference proteome</keyword>
<organism evidence="2 3">
    <name type="scientific">Rhodanobacter umsongensis</name>
    <dbReference type="NCBI Taxonomy" id="633153"/>
    <lineage>
        <taxon>Bacteria</taxon>
        <taxon>Pseudomonadati</taxon>
        <taxon>Pseudomonadota</taxon>
        <taxon>Gammaproteobacteria</taxon>
        <taxon>Lysobacterales</taxon>
        <taxon>Rhodanobacteraceae</taxon>
        <taxon>Rhodanobacter</taxon>
    </lineage>
</organism>
<gene>
    <name evidence="2" type="ORF">ACFPME_13100</name>
</gene>
<feature type="transmembrane region" description="Helical" evidence="1">
    <location>
        <begin position="63"/>
        <end position="80"/>
    </location>
</feature>
<reference evidence="3" key="1">
    <citation type="journal article" date="2019" name="Int. J. Syst. Evol. Microbiol.">
        <title>The Global Catalogue of Microorganisms (GCM) 10K type strain sequencing project: providing services to taxonomists for standard genome sequencing and annotation.</title>
        <authorList>
            <consortium name="The Broad Institute Genomics Platform"/>
            <consortium name="The Broad Institute Genome Sequencing Center for Infectious Disease"/>
            <person name="Wu L."/>
            <person name="Ma J."/>
        </authorList>
    </citation>
    <scope>NUCLEOTIDE SEQUENCE [LARGE SCALE GENOMIC DNA]</scope>
    <source>
        <strain evidence="3">JCM 17130</strain>
    </source>
</reference>
<feature type="transmembrane region" description="Helical" evidence="1">
    <location>
        <begin position="6"/>
        <end position="26"/>
    </location>
</feature>
<feature type="transmembrane region" description="Helical" evidence="1">
    <location>
        <begin position="33"/>
        <end position="57"/>
    </location>
</feature>
<evidence type="ECO:0000313" key="2">
    <source>
        <dbReference type="EMBL" id="MFC5437495.1"/>
    </source>
</evidence>
<evidence type="ECO:0000256" key="1">
    <source>
        <dbReference type="SAM" id="Phobius"/>
    </source>
</evidence>
<keyword evidence="1" id="KW-0812">Transmembrane</keyword>
<dbReference type="InterPro" id="IPR046027">
    <property type="entry name" value="DUF5985"/>
</dbReference>
<keyword evidence="1" id="KW-0472">Membrane</keyword>
<comment type="caution">
    <text evidence="2">The sequence shown here is derived from an EMBL/GenBank/DDBJ whole genome shotgun (WGS) entry which is preliminary data.</text>
</comment>
<protein>
    <submittedName>
        <fullName evidence="2">DUF5985 family protein</fullName>
    </submittedName>
</protein>
<evidence type="ECO:0000313" key="3">
    <source>
        <dbReference type="Proteomes" id="UP001596013"/>
    </source>
</evidence>